<feature type="transmembrane region" description="Helical" evidence="1">
    <location>
        <begin position="433"/>
        <end position="452"/>
    </location>
</feature>
<evidence type="ECO:0000313" key="2">
    <source>
        <dbReference type="EMBL" id="AVP40276.1"/>
    </source>
</evidence>
<sequence>MTEENKNGFEQKLKPSQREFAENLQEQLSKSFQTGYGITPDTQIDAGALRREILDDQITMLTYTNEDLIFFRQITKRPAQSTVMKYDVYLNHGEVGHSGFVREIGVAPVSDPNIRQKTVNMKYVSSTRNMSIATTLVNNVEDPAQILTEDAIVTVAKNIEWASFYGDASLSSEPTNEGGLEFDGLVKLISKENVIDAKGKALDQLLLNDAAVHISKGFGQPTDAFMPLGVHAEFVNDMLSNQRQLMSDNSGNLTAGYNVQGFNSVRGHIALHGSTVMENDLILDESVQPKPNAPQPAKVNATVKTDQKGKFEDPQETEVNYKVVVNSDEAKSYASEVVQAQVSNATDAVELTIQLQSMYQSQPQFVSIYRQGKNTGLFYLIDRVAVSQQNEEGNIVYLDRNENLPETADVFVGELTPTVIHLFELLPMMRLPLAQINASITFAVLWYGALALRAPKKWARIKNVRYTAVNPYAH</sequence>
<keyword evidence="3" id="KW-1185">Reference proteome</keyword>
<dbReference type="KEGG" id="vg:54989999"/>
<keyword evidence="1" id="KW-0812">Transmembrane</keyword>
<dbReference type="Proteomes" id="UP000241797">
    <property type="component" value="Segment"/>
</dbReference>
<dbReference type="EMBL" id="MH078572">
    <property type="protein sequence ID" value="AVP40276.1"/>
    <property type="molecule type" value="Genomic_DNA"/>
</dbReference>
<evidence type="ECO:0000256" key="1">
    <source>
        <dbReference type="SAM" id="Phobius"/>
    </source>
</evidence>
<evidence type="ECO:0000313" key="3">
    <source>
        <dbReference type="Proteomes" id="UP000241797"/>
    </source>
</evidence>
<accession>A0A2P1MXI8</accession>
<reference evidence="2 3" key="1">
    <citation type="submission" date="2018-03" db="EMBL/GenBank/DDBJ databases">
        <title>Isolation, the biological characteristics and genomics of two new strains of lysate Staphylococcus aureus phage.</title>
        <authorList>
            <person name="Jin X."/>
            <person name="Zhang C."/>
        </authorList>
    </citation>
    <scope>NUCLEOTIDE SEQUENCE [LARGE SCALE GENOMIC DNA]</scope>
</reference>
<proteinExistence type="predicted"/>
<organism evidence="2 3">
    <name type="scientific">Staphylococcus phage phiSA_BS1</name>
    <dbReference type="NCBI Taxonomy" id="2126734"/>
    <lineage>
        <taxon>Viruses</taxon>
        <taxon>Duplodnaviria</taxon>
        <taxon>Heunggongvirae</taxon>
        <taxon>Uroviricota</taxon>
        <taxon>Caudoviricetes</taxon>
        <taxon>Herelleviridae</taxon>
        <taxon>Twortvirinae</taxon>
        <taxon>Baoshanvirus</taxon>
        <taxon>Baoshanvirus BS1</taxon>
    </lineage>
</organism>
<keyword evidence="1" id="KW-1133">Transmembrane helix</keyword>
<dbReference type="GeneID" id="54989999"/>
<protein>
    <submittedName>
        <fullName evidence="2">Major capsid protein</fullName>
    </submittedName>
</protein>
<name>A0A2P1MXI8_9CAUD</name>
<keyword evidence="1" id="KW-0472">Membrane</keyword>
<dbReference type="RefSeq" id="YP_009799510.1">
    <property type="nucleotide sequence ID" value="NC_047945.1"/>
</dbReference>